<feature type="chain" id="PRO_5034943962" evidence="1">
    <location>
        <begin position="19"/>
        <end position="99"/>
    </location>
</feature>
<evidence type="ECO:0000256" key="1">
    <source>
        <dbReference type="SAM" id="SignalP"/>
    </source>
</evidence>
<feature type="signal peptide" evidence="1">
    <location>
        <begin position="1"/>
        <end position="18"/>
    </location>
</feature>
<accession>A0A8D8FF15</accession>
<protein>
    <submittedName>
        <fullName evidence="2">(northern house mosquito) hypothetical protein</fullName>
    </submittedName>
</protein>
<proteinExistence type="predicted"/>
<keyword evidence="1" id="KW-0732">Signal</keyword>
<reference evidence="2" key="1">
    <citation type="submission" date="2021-05" db="EMBL/GenBank/DDBJ databases">
        <authorList>
            <person name="Alioto T."/>
            <person name="Alioto T."/>
            <person name="Gomez Garrido J."/>
        </authorList>
    </citation>
    <scope>NUCLEOTIDE SEQUENCE</scope>
</reference>
<evidence type="ECO:0000313" key="2">
    <source>
        <dbReference type="EMBL" id="CAG6467744.1"/>
    </source>
</evidence>
<dbReference type="EMBL" id="HBUE01059055">
    <property type="protein sequence ID" value="CAG6467744.1"/>
    <property type="molecule type" value="Transcribed_RNA"/>
</dbReference>
<organism evidence="2">
    <name type="scientific">Culex pipiens</name>
    <name type="common">House mosquito</name>
    <dbReference type="NCBI Taxonomy" id="7175"/>
    <lineage>
        <taxon>Eukaryota</taxon>
        <taxon>Metazoa</taxon>
        <taxon>Ecdysozoa</taxon>
        <taxon>Arthropoda</taxon>
        <taxon>Hexapoda</taxon>
        <taxon>Insecta</taxon>
        <taxon>Pterygota</taxon>
        <taxon>Neoptera</taxon>
        <taxon>Endopterygota</taxon>
        <taxon>Diptera</taxon>
        <taxon>Nematocera</taxon>
        <taxon>Culicoidea</taxon>
        <taxon>Culicidae</taxon>
        <taxon>Culicinae</taxon>
        <taxon>Culicini</taxon>
        <taxon>Culex</taxon>
        <taxon>Culex</taxon>
    </lineage>
</organism>
<dbReference type="AlphaFoldDB" id="A0A8D8FF15"/>
<sequence>MFDVLFLGFVLELALAGALPVGPLFELELPFDFFVLFLHLGWVGRVGVRVPAGGVRADGLVAGGHHQLERVDRFVLLVAALLGRIFGGKIFGRIGRNFL</sequence>
<name>A0A8D8FF15_CULPI</name>